<name>C6C1X9_MARSD</name>
<reference evidence="2 3" key="1">
    <citation type="submission" date="2009-06" db="EMBL/GenBank/DDBJ databases">
        <title>Complete sequence of Desulfovibrio salexigens DSM 2638.</title>
        <authorList>
            <consortium name="US DOE Joint Genome Institute"/>
            <person name="Lucas S."/>
            <person name="Copeland A."/>
            <person name="Lapidus A."/>
            <person name="Glavina del Rio T."/>
            <person name="Tice H."/>
            <person name="Bruce D."/>
            <person name="Goodwin L."/>
            <person name="Pitluck S."/>
            <person name="Munk A.C."/>
            <person name="Brettin T."/>
            <person name="Detter J.C."/>
            <person name="Han C."/>
            <person name="Tapia R."/>
            <person name="Larimer F."/>
            <person name="Land M."/>
            <person name="Hauser L."/>
            <person name="Kyrpides N."/>
            <person name="Anderson I."/>
            <person name="Wall J.D."/>
            <person name="Arkin A.P."/>
            <person name="Dehal P."/>
            <person name="Chivian D."/>
            <person name="Giles B."/>
            <person name="Hazen T.C."/>
        </authorList>
    </citation>
    <scope>NUCLEOTIDE SEQUENCE [LARGE SCALE GENOMIC DNA]</scope>
    <source>
        <strain evidence="3">ATCC 14822 / DSM 2638 / NCIMB 8403 / VKM B-1763</strain>
    </source>
</reference>
<feature type="domain" description="CoA-binding" evidence="1">
    <location>
        <begin position="12"/>
        <end position="107"/>
    </location>
</feature>
<proteinExistence type="predicted"/>
<dbReference type="eggNOG" id="COG1832">
    <property type="taxonomic scope" value="Bacteria"/>
</dbReference>
<accession>C6C1X9</accession>
<protein>
    <submittedName>
        <fullName evidence="2">CoA-binding domain protein</fullName>
    </submittedName>
</protein>
<dbReference type="SMART" id="SM00881">
    <property type="entry name" value="CoA_binding"/>
    <property type="match status" value="1"/>
</dbReference>
<dbReference type="EMBL" id="CP001649">
    <property type="protein sequence ID" value="ACS79375.1"/>
    <property type="molecule type" value="Genomic_DNA"/>
</dbReference>
<dbReference type="KEGG" id="dsa:Desal_1313"/>
<dbReference type="PANTHER" id="PTHR33303:SF2">
    <property type="entry name" value="COA-BINDING DOMAIN-CONTAINING PROTEIN"/>
    <property type="match status" value="1"/>
</dbReference>
<dbReference type="Proteomes" id="UP000002601">
    <property type="component" value="Chromosome"/>
</dbReference>
<evidence type="ECO:0000313" key="2">
    <source>
        <dbReference type="EMBL" id="ACS79375.1"/>
    </source>
</evidence>
<dbReference type="AlphaFoldDB" id="C6C1X9"/>
<keyword evidence="3" id="KW-1185">Reference proteome</keyword>
<dbReference type="HOGENOM" id="CLU_112567_0_0_7"/>
<gene>
    <name evidence="2" type="ordered locus">Desal_1313</name>
</gene>
<sequence>MLIVDEKKLATLLDEVKVIAVIGAVDKPGRPVDRVCRYMIDAGYEIIPVHPKRENVWGLKTYKSVKDIPVAVDLVNLFRASEFCADHAREVLELETLPKCFWMQQDIFSPEARELFSGKDITVIEDRCIMVDHKNLAGNK</sequence>
<organism evidence="2 3">
    <name type="scientific">Maridesulfovibrio salexigens (strain ATCC 14822 / DSM 2638 / NCIMB 8403 / VKM B-1763)</name>
    <name type="common">Desulfovibrio salexigens</name>
    <dbReference type="NCBI Taxonomy" id="526222"/>
    <lineage>
        <taxon>Bacteria</taxon>
        <taxon>Pseudomonadati</taxon>
        <taxon>Thermodesulfobacteriota</taxon>
        <taxon>Desulfovibrionia</taxon>
        <taxon>Desulfovibrionales</taxon>
        <taxon>Desulfovibrionaceae</taxon>
        <taxon>Maridesulfovibrio</taxon>
    </lineage>
</organism>
<evidence type="ECO:0000259" key="1">
    <source>
        <dbReference type="SMART" id="SM00881"/>
    </source>
</evidence>
<dbReference type="Gene3D" id="3.40.50.720">
    <property type="entry name" value="NAD(P)-binding Rossmann-like Domain"/>
    <property type="match status" value="1"/>
</dbReference>
<dbReference type="SUPFAM" id="SSF51735">
    <property type="entry name" value="NAD(P)-binding Rossmann-fold domains"/>
    <property type="match status" value="1"/>
</dbReference>
<evidence type="ECO:0000313" key="3">
    <source>
        <dbReference type="Proteomes" id="UP000002601"/>
    </source>
</evidence>
<dbReference type="PANTHER" id="PTHR33303">
    <property type="entry name" value="CYTOPLASMIC PROTEIN-RELATED"/>
    <property type="match status" value="1"/>
</dbReference>
<dbReference type="STRING" id="526222.Desal_1313"/>
<dbReference type="Pfam" id="PF13380">
    <property type="entry name" value="CoA_binding_2"/>
    <property type="match status" value="1"/>
</dbReference>
<dbReference type="InterPro" id="IPR036291">
    <property type="entry name" value="NAD(P)-bd_dom_sf"/>
</dbReference>
<dbReference type="RefSeq" id="WP_015851193.1">
    <property type="nucleotide sequence ID" value="NC_012881.1"/>
</dbReference>
<dbReference type="InterPro" id="IPR003781">
    <property type="entry name" value="CoA-bd"/>
</dbReference>
<dbReference type="OrthoDB" id="9804695at2"/>